<feature type="region of interest" description="Disordered" evidence="2">
    <location>
        <begin position="169"/>
        <end position="189"/>
    </location>
</feature>
<name>A0A2H5BLZ5_9CAUD</name>
<sequence length="284" mass="30130">MSVSAADVVKVAKAEVGTHETRSGGHWVNDSKYNRWLGKIPGYPRDGYGYPWCAAFVAWCADKAGAKDLYPKSASCAVGVSWFKKAGRFSEYPAVGAQVFFGSGGGTHTGLVYDYDDTYVYTVEGNTNASGGAEGDGVYLKKRSRRDPYVYGYGYPKFAGGIKSADPAYAKETPKPAPKPAAPKPAPKPTVDLSELIRAAKTDPTAPQGHQTYPAGVKLVEKALKAAGYLGAKYASDGSYGTTTIEAYKKHQKAMGYSGKDADGIPGITSLTRLGAKHGFNVKP</sequence>
<evidence type="ECO:0000256" key="1">
    <source>
        <dbReference type="ARBA" id="ARBA00022529"/>
    </source>
</evidence>
<feature type="compositionally biased region" description="Pro residues" evidence="2">
    <location>
        <begin position="175"/>
        <end position="188"/>
    </location>
</feature>
<protein>
    <submittedName>
        <fullName evidence="4">Lysin</fullName>
    </submittedName>
</protein>
<evidence type="ECO:0000313" key="4">
    <source>
        <dbReference type="EMBL" id="AUG87285.1"/>
    </source>
</evidence>
<organism evidence="4 5">
    <name type="scientific">Streptomyces phage Rowa</name>
    <dbReference type="NCBI Taxonomy" id="2059883"/>
    <lineage>
        <taxon>Viruses</taxon>
        <taxon>Duplodnaviria</taxon>
        <taxon>Heunggongvirae</taxon>
        <taxon>Uroviricota</taxon>
        <taxon>Caudoviricetes</taxon>
        <taxon>Rowavirus</taxon>
        <taxon>Rowavirus rowa</taxon>
    </lineage>
</organism>
<accession>A0A2H5BLZ5</accession>
<dbReference type="Pfam" id="PF05257">
    <property type="entry name" value="CHAP"/>
    <property type="match status" value="1"/>
</dbReference>
<dbReference type="Proteomes" id="UP000240214">
    <property type="component" value="Segment"/>
</dbReference>
<dbReference type="InterPro" id="IPR007921">
    <property type="entry name" value="CHAP_dom"/>
</dbReference>
<evidence type="ECO:0000313" key="5">
    <source>
        <dbReference type="Proteomes" id="UP000240214"/>
    </source>
</evidence>
<keyword evidence="5" id="KW-1185">Reference proteome</keyword>
<evidence type="ECO:0000259" key="3">
    <source>
        <dbReference type="Pfam" id="PF05257"/>
    </source>
</evidence>
<proteinExistence type="predicted"/>
<reference evidence="5" key="1">
    <citation type="submission" date="2017-11" db="EMBL/GenBank/DDBJ databases">
        <authorList>
            <person name="Han C.G."/>
        </authorList>
    </citation>
    <scope>NUCLEOTIDE SEQUENCE [LARGE SCALE GENOMIC DNA]</scope>
</reference>
<keyword evidence="1" id="KW-0929">Antimicrobial</keyword>
<evidence type="ECO:0000256" key="2">
    <source>
        <dbReference type="SAM" id="MobiDB-lite"/>
    </source>
</evidence>
<dbReference type="InterPro" id="IPR036365">
    <property type="entry name" value="PGBD-like_sf"/>
</dbReference>
<dbReference type="EMBL" id="MG593803">
    <property type="protein sequence ID" value="AUG87285.1"/>
    <property type="molecule type" value="Genomic_DNA"/>
</dbReference>
<dbReference type="InterPro" id="IPR036366">
    <property type="entry name" value="PGBDSf"/>
</dbReference>
<gene>
    <name evidence="4" type="ORF">SEA_ROWA_21</name>
</gene>
<dbReference type="Gene3D" id="1.10.101.10">
    <property type="entry name" value="PGBD-like superfamily/PGBD"/>
    <property type="match status" value="1"/>
</dbReference>
<dbReference type="SUPFAM" id="SSF47090">
    <property type="entry name" value="PGBD-like"/>
    <property type="match status" value="1"/>
</dbReference>
<feature type="domain" description="Peptidase C51" evidence="3">
    <location>
        <begin position="46"/>
        <end position="126"/>
    </location>
</feature>